<comment type="caution">
    <text evidence="1">The sequence shown here is derived from an EMBL/GenBank/DDBJ whole genome shotgun (WGS) entry which is preliminary data.</text>
</comment>
<dbReference type="OrthoDB" id="2641988at2759"/>
<sequence length="839" mass="94168">MEEIGVELDNDLTIKVDDTVFNILVQVDDDCSRTNEINPGSSTYPWTSIPECITQLLFSSPRTRFSEAQKRAILDWATALGAKDILTLYSIKKTQDCIHELVGNPTEKVCAKSGTMFYLNSVAKAIAKNYGNPLTWFAMHNYPEEGDGRMSQVHHGYKMMHDLPDDLSPPTVHVGINIFFADELLQLSSMEYFIPKKFFEVKITPDNNTQILALGHIVVRTDVGFSVDLECVLTPVLSFVWTFEDIKGHPNEFECGFTESSATHACLMPNPLRAKSGGRMVLTVPLIVFMDDVSGNISKQWNKHHVVYMLNTALPREMLEKEFSLEQQDANHKNTKTVPQRAMESSLGIANNPMQEEYGELRTSEGTKMDILKQIELSKLSGGTGEGTREAATMHILEQEFEDMPHGSPLEDHINPLLGMPGVNIHQDTPTEILHTILLGVVKYFWGQTAWILDKGHLLNTFEVQLESINKDGLNSPMLGANYICHFKGSLIGKHFKSLAQVMPYLIYDLVPQTVLNGWTVIGKLVVLLWHTSIENTELYLCTPSILITKAKFHFLVHIPAYIRCFGPALLFSTEHFKSFNHVFRLAAIYSNRQAPSCDTCNTFAMQDIVKHIITGGFWVDPTTKRWVSAGKDIIDYMDNHPHQRHLLGFHTTRLKPAGSSHLPTQQNARGKSEAIPPVDWHSTHLAAALSHDNNLLRVAPSKFYRADPFTAVNQDKVIEILIQQGKTCLIADHVVVTCLAFSPDLHPQLSVPCLELVPEDEVVVAPKNILCAVNVQHDCIALDSNCNIQYIREKQERTETTKTKCVTQHTANNAYVLNTHSLHNYLLISAVIPPEIHV</sequence>
<accession>A0A9P7FFB4</accession>
<evidence type="ECO:0000313" key="2">
    <source>
        <dbReference type="Proteomes" id="UP000823399"/>
    </source>
</evidence>
<evidence type="ECO:0000313" key="1">
    <source>
        <dbReference type="EMBL" id="KAG2116717.1"/>
    </source>
</evidence>
<dbReference type="RefSeq" id="XP_041297816.1">
    <property type="nucleotide sequence ID" value="XM_041433324.1"/>
</dbReference>
<protein>
    <submittedName>
        <fullName evidence="1">Uncharacterized protein</fullName>
    </submittedName>
</protein>
<organism evidence="1 2">
    <name type="scientific">Suillus discolor</name>
    <dbReference type="NCBI Taxonomy" id="1912936"/>
    <lineage>
        <taxon>Eukaryota</taxon>
        <taxon>Fungi</taxon>
        <taxon>Dikarya</taxon>
        <taxon>Basidiomycota</taxon>
        <taxon>Agaricomycotina</taxon>
        <taxon>Agaricomycetes</taxon>
        <taxon>Agaricomycetidae</taxon>
        <taxon>Boletales</taxon>
        <taxon>Suillineae</taxon>
        <taxon>Suillaceae</taxon>
        <taxon>Suillus</taxon>
    </lineage>
</organism>
<dbReference type="Proteomes" id="UP000823399">
    <property type="component" value="Unassembled WGS sequence"/>
</dbReference>
<dbReference type="AlphaFoldDB" id="A0A9P7FFB4"/>
<dbReference type="PANTHER" id="PTHR31912">
    <property type="entry name" value="IP13529P"/>
    <property type="match status" value="1"/>
</dbReference>
<gene>
    <name evidence="1" type="ORF">F5147DRAFT_649155</name>
</gene>
<dbReference type="EMBL" id="JABBWM010000006">
    <property type="protein sequence ID" value="KAG2116717.1"/>
    <property type="molecule type" value="Genomic_DNA"/>
</dbReference>
<keyword evidence="2" id="KW-1185">Reference proteome</keyword>
<dbReference type="PANTHER" id="PTHR31912:SF34">
    <property type="entry name" value="NOTOCHORD-RELATED PROTEIN"/>
    <property type="match status" value="1"/>
</dbReference>
<reference evidence="1" key="1">
    <citation type="journal article" date="2020" name="New Phytol.">
        <title>Comparative genomics reveals dynamic genome evolution in host specialist ectomycorrhizal fungi.</title>
        <authorList>
            <person name="Lofgren L.A."/>
            <person name="Nguyen N.H."/>
            <person name="Vilgalys R."/>
            <person name="Ruytinx J."/>
            <person name="Liao H.L."/>
            <person name="Branco S."/>
            <person name="Kuo A."/>
            <person name="LaButti K."/>
            <person name="Lipzen A."/>
            <person name="Andreopoulos W."/>
            <person name="Pangilinan J."/>
            <person name="Riley R."/>
            <person name="Hundley H."/>
            <person name="Na H."/>
            <person name="Barry K."/>
            <person name="Grigoriev I.V."/>
            <person name="Stajich J.E."/>
            <person name="Kennedy P.G."/>
        </authorList>
    </citation>
    <scope>NUCLEOTIDE SEQUENCE</scope>
    <source>
        <strain evidence="1">FC423</strain>
    </source>
</reference>
<dbReference type="GeneID" id="64695583"/>
<proteinExistence type="predicted"/>
<name>A0A9P7FFB4_9AGAM</name>